<dbReference type="PANTHER" id="PTHR30024">
    <property type="entry name" value="ALIPHATIC SULFONATES-BINDING PROTEIN-RELATED"/>
    <property type="match status" value="1"/>
</dbReference>
<dbReference type="AlphaFoldDB" id="A0A0R2YBP6"/>
<dbReference type="EMBL" id="JYLH01000006">
    <property type="protein sequence ID" value="KRP45720.1"/>
    <property type="molecule type" value="Genomic_DNA"/>
</dbReference>
<proteinExistence type="predicted"/>
<keyword evidence="2" id="KW-0503">Monooxygenase</keyword>
<name>A0A0R2YBP6_9PSED</name>
<feature type="domain" description="SsuA/THI5-like" evidence="1">
    <location>
        <begin position="17"/>
        <end position="268"/>
    </location>
</feature>
<organism evidence="2 3">
    <name type="scientific">Pseudomonas libanensis</name>
    <dbReference type="NCBI Taxonomy" id="75588"/>
    <lineage>
        <taxon>Bacteria</taxon>
        <taxon>Pseudomonadati</taxon>
        <taxon>Pseudomonadota</taxon>
        <taxon>Gammaproteobacteria</taxon>
        <taxon>Pseudomonadales</taxon>
        <taxon>Pseudomonadaceae</taxon>
        <taxon>Pseudomonas</taxon>
    </lineage>
</organism>
<evidence type="ECO:0000313" key="2">
    <source>
        <dbReference type="EMBL" id="KRP45720.1"/>
    </source>
</evidence>
<dbReference type="Pfam" id="PF09084">
    <property type="entry name" value="NMT1"/>
    <property type="match status" value="1"/>
</dbReference>
<evidence type="ECO:0000259" key="1">
    <source>
        <dbReference type="Pfam" id="PF09084"/>
    </source>
</evidence>
<evidence type="ECO:0000313" key="3">
    <source>
        <dbReference type="Proteomes" id="UP000051446"/>
    </source>
</evidence>
<dbReference type="Gene3D" id="3.40.190.270">
    <property type="match status" value="1"/>
</dbReference>
<dbReference type="RefSeq" id="WP_057012239.1">
    <property type="nucleotide sequence ID" value="NZ_JYLH01000006.1"/>
</dbReference>
<dbReference type="InterPro" id="IPR015168">
    <property type="entry name" value="SsuA/THI5"/>
</dbReference>
<reference evidence="2 3" key="1">
    <citation type="submission" date="2015-02" db="EMBL/GenBank/DDBJ databases">
        <title>Pseudomonas helleri sp. nov. and Pseudomonas weihenstephanensis sp. nov., isolated from raw cows milk.</title>
        <authorList>
            <person name="von Neubeck M."/>
            <person name="Huptas C."/>
            <person name="Wenning M."/>
            <person name="Scherer S."/>
        </authorList>
    </citation>
    <scope>NUCLEOTIDE SEQUENCE [LARGE SCALE GENOMIC DNA]</scope>
    <source>
        <strain evidence="2 3">DSM 17149</strain>
    </source>
</reference>
<comment type="caution">
    <text evidence="2">The sequence shown here is derived from an EMBL/GenBank/DDBJ whole genome shotgun (WGS) entry which is preliminary data.</text>
</comment>
<dbReference type="PATRIC" id="fig|75588.4.peg.4655"/>
<dbReference type="Gene3D" id="3.40.190.10">
    <property type="entry name" value="Periplasmic binding protein-like II"/>
    <property type="match status" value="1"/>
</dbReference>
<dbReference type="GO" id="GO:0004497">
    <property type="term" value="F:monooxygenase activity"/>
    <property type="evidence" value="ECO:0007669"/>
    <property type="project" value="UniProtKB-KW"/>
</dbReference>
<accession>A0A0R2YBP6</accession>
<dbReference type="Proteomes" id="UP000051446">
    <property type="component" value="Unassembled WGS sequence"/>
</dbReference>
<gene>
    <name evidence="2" type="ORF">TU73_11255</name>
</gene>
<protein>
    <submittedName>
        <fullName evidence="2">Monooxygenase</fullName>
    </submittedName>
</protein>
<sequence>MTQPLDTLWYTRCPVPTGLGIAVQKGWLQDTVGALGTEVQSLRESNDKAVRESHFDHTLQNSVRHGGNIPAIWARAQGRETRVIGLSWADEVQLILTRPASGIKTVKDLKGRTFGLPDWADVQIDFTRAQALRGLENALSLEGLKVGDVKLVNFRYGGTFSDSAVRNVAGTPVNTQVSARNLELIGLLRGEVDAIFLKGASAAQHAHDFGLHIVIDTGAHPDPLIRSNNGTPRTLAVDLNLLENHFDVATGILDAVLRAEQWAHTHPEDTRRYLARETNSSEYWVTAAYGQDAHLRLRTELDEQAIAALQDFTNFLHRWCFIPQRFDVREWIDARPLSTALNESANPAEAGLPAMAS</sequence>
<dbReference type="SUPFAM" id="SSF53850">
    <property type="entry name" value="Periplasmic binding protein-like II"/>
    <property type="match status" value="1"/>
</dbReference>
<keyword evidence="2" id="KW-0560">Oxidoreductase</keyword>